<feature type="compositionally biased region" description="Polar residues" evidence="5">
    <location>
        <begin position="394"/>
        <end position="410"/>
    </location>
</feature>
<evidence type="ECO:0000256" key="3">
    <source>
        <dbReference type="ARBA" id="ARBA00022801"/>
    </source>
</evidence>
<sequence length="573" mass="62589">MRDSDPFTEALPVVAEHFYCIALKSTSAIARSSLAASGLLYCIDRELTYEPFYEDFGPLNLGQAYRFCCRTTSLRQEASLRKKPLYFFTGNSEQQRANAAVLVGLYQVLLLDRTPELAFQTVKSLGPFAPFRDASCGQSCFDLSVLDCLKGISKARQAGFLDWHLPSCSFDVEEYELHEQVQNGDFNWIVPGKLLAFSGPASTIPLGQSFYRQWCPEDYTEFFRSRNITTIVRLNKQTYDSRRFTSHGFTHHELYFPDGSCPSLSVMRRFLDIVEKEPGALAIHCKAGLGRTGVLICCYMIKHYGFTAEEAIGYIRICRPGSVIGPQQTYLLQHAQMLLAEGRSIRQARQRADALQQSQASSDAMSTSGNFGLGPLAAGLAEAVQPDTPPRLSSRLSGASSITGPPSANRASVDVAATDIPRQSRVSDFLRSRSSTALRGVRTMGRTISLEQAAPTTPPGTRPVLNRAVTSPAPSMVRLTASSGSQPAQPPGRTPAELKISSNPRQRPMVNASVATARALAPNGQPRKVPASLLSSGGKPKDLRPLLDGEDPAQLQITSQPWSITADRPGSRF</sequence>
<dbReference type="PANTHER" id="PTHR23339">
    <property type="entry name" value="TYROSINE SPECIFIC PROTEIN PHOSPHATASE AND DUAL SPECIFICITY PROTEIN PHOSPHATASE"/>
    <property type="match status" value="1"/>
</dbReference>
<comment type="caution">
    <text evidence="8">The sequence shown here is derived from an EMBL/GenBank/DDBJ whole genome shotgun (WGS) entry which is preliminary data.</text>
</comment>
<dbReference type="PROSITE" id="PS00383">
    <property type="entry name" value="TYR_PHOSPHATASE_1"/>
    <property type="match status" value="1"/>
</dbReference>
<dbReference type="InterPro" id="IPR003595">
    <property type="entry name" value="Tyr_Pase_cat"/>
</dbReference>
<evidence type="ECO:0000259" key="6">
    <source>
        <dbReference type="PROSITE" id="PS50054"/>
    </source>
</evidence>
<evidence type="ECO:0000256" key="1">
    <source>
        <dbReference type="ARBA" id="ARBA00007315"/>
    </source>
</evidence>
<dbReference type="SUPFAM" id="SSF52799">
    <property type="entry name" value="(Phosphotyrosine protein) phosphatases II"/>
    <property type="match status" value="2"/>
</dbReference>
<organism evidence="8 9">
    <name type="scientific">Apatococcus lobatus</name>
    <dbReference type="NCBI Taxonomy" id="904363"/>
    <lineage>
        <taxon>Eukaryota</taxon>
        <taxon>Viridiplantae</taxon>
        <taxon>Chlorophyta</taxon>
        <taxon>core chlorophytes</taxon>
        <taxon>Trebouxiophyceae</taxon>
        <taxon>Chlorellales</taxon>
        <taxon>Chlorellaceae</taxon>
        <taxon>Apatococcus</taxon>
    </lineage>
</organism>
<comment type="similarity">
    <text evidence="1">Belongs to the protein-tyrosine phosphatase family. Non-receptor class CDC14 subfamily.</text>
</comment>
<evidence type="ECO:0000313" key="9">
    <source>
        <dbReference type="Proteomes" id="UP001438707"/>
    </source>
</evidence>
<protein>
    <recommendedName>
        <fullName evidence="2">protein-tyrosine-phosphatase</fullName>
        <ecNumber evidence="2">3.1.3.48</ecNumber>
    </recommendedName>
</protein>
<dbReference type="PROSITE" id="PS50054">
    <property type="entry name" value="TYR_PHOSPHATASE_DUAL"/>
    <property type="match status" value="1"/>
</dbReference>
<keyword evidence="9" id="KW-1185">Reference proteome</keyword>
<feature type="region of interest" description="Disordered" evidence="5">
    <location>
        <begin position="385"/>
        <end position="410"/>
    </location>
</feature>
<feature type="region of interest" description="Disordered" evidence="5">
    <location>
        <begin position="521"/>
        <end position="573"/>
    </location>
</feature>
<evidence type="ECO:0000313" key="8">
    <source>
        <dbReference type="EMBL" id="KAK9833043.1"/>
    </source>
</evidence>
<feature type="region of interest" description="Disordered" evidence="5">
    <location>
        <begin position="477"/>
        <end position="507"/>
    </location>
</feature>
<name>A0AAW1RGV3_9CHLO</name>
<evidence type="ECO:0000259" key="7">
    <source>
        <dbReference type="PROSITE" id="PS50056"/>
    </source>
</evidence>
<dbReference type="Pfam" id="PF22785">
    <property type="entry name" value="Tc-R-P"/>
    <property type="match status" value="1"/>
</dbReference>
<dbReference type="Pfam" id="PF14671">
    <property type="entry name" value="DSPn"/>
    <property type="match status" value="1"/>
</dbReference>
<dbReference type="InterPro" id="IPR000387">
    <property type="entry name" value="Tyr_Pase_dom"/>
</dbReference>
<dbReference type="EMBL" id="JALJOS010000011">
    <property type="protein sequence ID" value="KAK9833043.1"/>
    <property type="molecule type" value="Genomic_DNA"/>
</dbReference>
<dbReference type="InterPro" id="IPR050561">
    <property type="entry name" value="PTP"/>
</dbReference>
<proteinExistence type="inferred from homology"/>
<dbReference type="FunFam" id="3.90.190.10:FF:000006">
    <property type="entry name" value="Dual specificity protein phosphatase CDC14B"/>
    <property type="match status" value="1"/>
</dbReference>
<evidence type="ECO:0000256" key="5">
    <source>
        <dbReference type="SAM" id="MobiDB-lite"/>
    </source>
</evidence>
<dbReference type="EC" id="3.1.3.48" evidence="2"/>
<feature type="domain" description="Tyrosine-protein phosphatase" evidence="6">
    <location>
        <begin position="185"/>
        <end position="347"/>
    </location>
</feature>
<keyword evidence="3" id="KW-0378">Hydrolase</keyword>
<dbReference type="SMART" id="SM00195">
    <property type="entry name" value="DSPc"/>
    <property type="match status" value="1"/>
</dbReference>
<reference evidence="8 9" key="1">
    <citation type="journal article" date="2024" name="Nat. Commun.">
        <title>Phylogenomics reveals the evolutionary origins of lichenization in chlorophyte algae.</title>
        <authorList>
            <person name="Puginier C."/>
            <person name="Libourel C."/>
            <person name="Otte J."/>
            <person name="Skaloud P."/>
            <person name="Haon M."/>
            <person name="Grisel S."/>
            <person name="Petersen M."/>
            <person name="Berrin J.G."/>
            <person name="Delaux P.M."/>
            <person name="Dal Grande F."/>
            <person name="Keller J."/>
        </authorList>
    </citation>
    <scope>NUCLEOTIDE SEQUENCE [LARGE SCALE GENOMIC DNA]</scope>
    <source>
        <strain evidence="8 9">SAG 2145</strain>
    </source>
</reference>
<dbReference type="PROSITE" id="PS50056">
    <property type="entry name" value="TYR_PHOSPHATASE_2"/>
    <property type="match status" value="1"/>
</dbReference>
<dbReference type="InterPro" id="IPR029021">
    <property type="entry name" value="Prot-tyrosine_phosphatase-like"/>
</dbReference>
<dbReference type="GO" id="GO:0004725">
    <property type="term" value="F:protein tyrosine phosphatase activity"/>
    <property type="evidence" value="ECO:0007669"/>
    <property type="project" value="UniProtKB-EC"/>
</dbReference>
<dbReference type="InterPro" id="IPR020422">
    <property type="entry name" value="TYR_PHOSPHATASE_DUAL_dom"/>
</dbReference>
<dbReference type="Proteomes" id="UP001438707">
    <property type="component" value="Unassembled WGS sequence"/>
</dbReference>
<keyword evidence="4" id="KW-0904">Protein phosphatase</keyword>
<dbReference type="CDD" id="cd17657">
    <property type="entry name" value="CDC14_N"/>
    <property type="match status" value="1"/>
</dbReference>
<dbReference type="Gene3D" id="3.90.190.10">
    <property type="entry name" value="Protein tyrosine phosphatase superfamily"/>
    <property type="match status" value="2"/>
</dbReference>
<dbReference type="InterPro" id="IPR029260">
    <property type="entry name" value="DSPn"/>
</dbReference>
<dbReference type="CDD" id="cd14499">
    <property type="entry name" value="CDC14_C"/>
    <property type="match status" value="1"/>
</dbReference>
<dbReference type="SMART" id="SM00404">
    <property type="entry name" value="PTPc_motif"/>
    <property type="match status" value="1"/>
</dbReference>
<dbReference type="InterPro" id="IPR016130">
    <property type="entry name" value="Tyr_Pase_AS"/>
</dbReference>
<evidence type="ECO:0000256" key="4">
    <source>
        <dbReference type="ARBA" id="ARBA00022912"/>
    </source>
</evidence>
<accession>A0AAW1RGV3</accession>
<dbReference type="AlphaFoldDB" id="A0AAW1RGV3"/>
<feature type="domain" description="Tyrosine specific protein phosphatases" evidence="7">
    <location>
        <begin position="268"/>
        <end position="330"/>
    </location>
</feature>
<evidence type="ECO:0000256" key="2">
    <source>
        <dbReference type="ARBA" id="ARBA00013064"/>
    </source>
</evidence>
<gene>
    <name evidence="8" type="ORF">WJX74_005392</name>
</gene>
<dbReference type="InterPro" id="IPR044506">
    <property type="entry name" value="CDC14_C"/>
</dbReference>